<feature type="compositionally biased region" description="Polar residues" evidence="1">
    <location>
        <begin position="168"/>
        <end position="186"/>
    </location>
</feature>
<feature type="region of interest" description="Disordered" evidence="1">
    <location>
        <begin position="154"/>
        <end position="312"/>
    </location>
</feature>
<keyword evidence="3" id="KW-1185">Reference proteome</keyword>
<reference evidence="2 3" key="1">
    <citation type="journal article" date="2024" name="J Genomics">
        <title>Draft genome sequencing and assembly of Favolaschia claudopus CIRM-BRFM 2984 isolated from oak limbs.</title>
        <authorList>
            <person name="Navarro D."/>
            <person name="Drula E."/>
            <person name="Chaduli D."/>
            <person name="Cazenave R."/>
            <person name="Ahrendt S."/>
            <person name="Wang J."/>
            <person name="Lipzen A."/>
            <person name="Daum C."/>
            <person name="Barry K."/>
            <person name="Grigoriev I.V."/>
            <person name="Favel A."/>
            <person name="Rosso M.N."/>
            <person name="Martin F."/>
        </authorList>
    </citation>
    <scope>NUCLEOTIDE SEQUENCE [LARGE SCALE GENOMIC DNA]</scope>
    <source>
        <strain evidence="2 3">CIRM-BRFM 2984</strain>
    </source>
</reference>
<feature type="compositionally biased region" description="Polar residues" evidence="1">
    <location>
        <begin position="127"/>
        <end position="138"/>
    </location>
</feature>
<gene>
    <name evidence="2" type="ORF">R3P38DRAFT_3475246</name>
</gene>
<feature type="compositionally biased region" description="Polar residues" evidence="1">
    <location>
        <begin position="211"/>
        <end position="225"/>
    </location>
</feature>
<name>A0AAW0CHR7_9AGAR</name>
<feature type="region of interest" description="Disordered" evidence="1">
    <location>
        <begin position="55"/>
        <end position="95"/>
    </location>
</feature>
<feature type="compositionally biased region" description="Gly residues" evidence="1">
    <location>
        <begin position="300"/>
        <end position="312"/>
    </location>
</feature>
<feature type="region of interest" description="Disordered" evidence="1">
    <location>
        <begin position="119"/>
        <end position="138"/>
    </location>
</feature>
<evidence type="ECO:0000256" key="1">
    <source>
        <dbReference type="SAM" id="MobiDB-lite"/>
    </source>
</evidence>
<comment type="caution">
    <text evidence="2">The sequence shown here is derived from an EMBL/GenBank/DDBJ whole genome shotgun (WGS) entry which is preliminary data.</text>
</comment>
<feature type="compositionally biased region" description="Basic residues" evidence="1">
    <location>
        <begin position="269"/>
        <end position="279"/>
    </location>
</feature>
<dbReference type="EMBL" id="JAWWNJ010000017">
    <property type="protein sequence ID" value="KAK7038364.1"/>
    <property type="molecule type" value="Genomic_DNA"/>
</dbReference>
<evidence type="ECO:0000313" key="3">
    <source>
        <dbReference type="Proteomes" id="UP001362999"/>
    </source>
</evidence>
<accession>A0AAW0CHR7</accession>
<feature type="compositionally biased region" description="Low complexity" evidence="1">
    <location>
        <begin position="156"/>
        <end position="167"/>
    </location>
</feature>
<sequence>MSLSHAAATPSIDELSCPSCWSAVAFPNDSCSTTSNFNNTPRILCQNSATGVANVPSDPHHGLPYQHSPHNLGPLTPSDNSPTSPACNSMPPYPTSSSQYPYSDSSHWFSQNASYSTHNGSLSSLLNPSNRGYSRPTPTINTSYPFPFSCMPMEHSASSMSPDSRPSTGYSMSSVSSLPYQDSPNPNADYFHPSSNHRRPFSPSRPSSSHKTSYGPPSNGSTNSLLIRRPRRHSQATSPYPSPYEPAGLQQHDDRPSSSSQPLDEHGQQHSHHPSHHHSQAPPRVRSMIQLPSADPYSFGGSGGGGGGGGGEQHGDCAYCAVLPDSSMSGGGDWRTIPRPGYQVSHTSNTRCRTFMVRSDCKFQSTVPLGVWFSFAAVLVSDSKFLMSIEKSSSKGLSWGATNSQGTLTSARVGK</sequence>
<evidence type="ECO:0000313" key="2">
    <source>
        <dbReference type="EMBL" id="KAK7038364.1"/>
    </source>
</evidence>
<dbReference type="AlphaFoldDB" id="A0AAW0CHR7"/>
<feature type="compositionally biased region" description="Low complexity" evidence="1">
    <location>
        <begin position="201"/>
        <end position="210"/>
    </location>
</feature>
<dbReference type="Proteomes" id="UP001362999">
    <property type="component" value="Unassembled WGS sequence"/>
</dbReference>
<proteinExistence type="predicted"/>
<feature type="compositionally biased region" description="Polar residues" evidence="1">
    <location>
        <begin position="77"/>
        <end position="87"/>
    </location>
</feature>
<organism evidence="2 3">
    <name type="scientific">Favolaschia claudopus</name>
    <dbReference type="NCBI Taxonomy" id="2862362"/>
    <lineage>
        <taxon>Eukaryota</taxon>
        <taxon>Fungi</taxon>
        <taxon>Dikarya</taxon>
        <taxon>Basidiomycota</taxon>
        <taxon>Agaricomycotina</taxon>
        <taxon>Agaricomycetes</taxon>
        <taxon>Agaricomycetidae</taxon>
        <taxon>Agaricales</taxon>
        <taxon>Marasmiineae</taxon>
        <taxon>Mycenaceae</taxon>
        <taxon>Favolaschia</taxon>
    </lineage>
</organism>
<protein>
    <submittedName>
        <fullName evidence="2">Uncharacterized protein</fullName>
    </submittedName>
</protein>